<feature type="transmembrane region" description="Helical" evidence="7">
    <location>
        <begin position="530"/>
        <end position="548"/>
    </location>
</feature>
<dbReference type="Pfam" id="PF00873">
    <property type="entry name" value="ACR_tran"/>
    <property type="match status" value="2"/>
</dbReference>
<organism evidence="8 9">
    <name type="scientific">Brytella acorum</name>
    <dbReference type="NCBI Taxonomy" id="2959299"/>
    <lineage>
        <taxon>Bacteria</taxon>
        <taxon>Pseudomonadati</taxon>
        <taxon>Pseudomonadota</taxon>
        <taxon>Alphaproteobacteria</taxon>
        <taxon>Acetobacterales</taxon>
        <taxon>Acetobacteraceae</taxon>
        <taxon>Brytella</taxon>
    </lineage>
</organism>
<evidence type="ECO:0000256" key="5">
    <source>
        <dbReference type="ARBA" id="ARBA00022989"/>
    </source>
</evidence>
<feature type="transmembrane region" description="Helical" evidence="7">
    <location>
        <begin position="1010"/>
        <end position="1029"/>
    </location>
</feature>
<dbReference type="Gene3D" id="3.30.2090.10">
    <property type="entry name" value="Multidrug efflux transporter AcrB TolC docking domain, DN and DC subdomains"/>
    <property type="match status" value="3"/>
</dbReference>
<gene>
    <name evidence="8" type="ORF">LMG32879_001378</name>
</gene>
<dbReference type="Gene3D" id="3.30.70.1320">
    <property type="entry name" value="Multidrug efflux transporter AcrB pore domain like"/>
    <property type="match status" value="1"/>
</dbReference>
<dbReference type="InterPro" id="IPR001036">
    <property type="entry name" value="Acrflvin-R"/>
</dbReference>
<evidence type="ECO:0000256" key="4">
    <source>
        <dbReference type="ARBA" id="ARBA00022692"/>
    </source>
</evidence>
<dbReference type="EMBL" id="CATKSH010000006">
    <property type="protein sequence ID" value="CAI9120545.1"/>
    <property type="molecule type" value="Genomic_DNA"/>
</dbReference>
<dbReference type="Gene3D" id="3.30.70.1430">
    <property type="entry name" value="Multidrug efflux transporter AcrB pore domain"/>
    <property type="match status" value="2"/>
</dbReference>
<proteinExistence type="predicted"/>
<keyword evidence="2" id="KW-1003">Cell membrane</keyword>
<dbReference type="PANTHER" id="PTHR32063:SF34">
    <property type="entry name" value="MULTIDRUG RESISTANCE PROTEIN MDTC"/>
    <property type="match status" value="1"/>
</dbReference>
<feature type="transmembrane region" description="Helical" evidence="7">
    <location>
        <begin position="964"/>
        <end position="989"/>
    </location>
</feature>
<keyword evidence="1" id="KW-0813">Transport</keyword>
<evidence type="ECO:0000313" key="8">
    <source>
        <dbReference type="EMBL" id="CAI9120545.1"/>
    </source>
</evidence>
<dbReference type="Proteomes" id="UP001176960">
    <property type="component" value="Unassembled WGS sequence"/>
</dbReference>
<feature type="transmembrane region" description="Helical" evidence="7">
    <location>
        <begin position="337"/>
        <end position="354"/>
    </location>
</feature>
<evidence type="ECO:0000256" key="7">
    <source>
        <dbReference type="SAM" id="Phobius"/>
    </source>
</evidence>
<dbReference type="Gene3D" id="3.30.70.1440">
    <property type="entry name" value="Multidrug efflux transporter AcrB pore domain"/>
    <property type="match status" value="2"/>
</dbReference>
<dbReference type="SUPFAM" id="SSF82714">
    <property type="entry name" value="Multidrug efflux transporter AcrB TolC docking domain, DN and DC subdomains"/>
    <property type="match status" value="2"/>
</dbReference>
<name>A0AA35UR11_9PROT</name>
<keyword evidence="4 7" id="KW-0812">Transmembrane</keyword>
<feature type="transmembrane region" description="Helical" evidence="7">
    <location>
        <begin position="432"/>
        <end position="452"/>
    </location>
</feature>
<comment type="caution">
    <text evidence="8">The sequence shown here is derived from an EMBL/GenBank/DDBJ whole genome shotgun (WGS) entry which is preliminary data.</text>
</comment>
<reference evidence="8" key="1">
    <citation type="submission" date="2023-03" db="EMBL/GenBank/DDBJ databases">
        <authorList>
            <person name="Cleenwerck I."/>
        </authorList>
    </citation>
    <scope>NUCLEOTIDE SEQUENCE</scope>
    <source>
        <strain evidence="8">LMG 32879</strain>
    </source>
</reference>
<evidence type="ECO:0000256" key="2">
    <source>
        <dbReference type="ARBA" id="ARBA00022475"/>
    </source>
</evidence>
<dbReference type="Gene3D" id="1.20.1640.10">
    <property type="entry name" value="Multidrug efflux transporter AcrB transmembrane domain"/>
    <property type="match status" value="3"/>
</dbReference>
<keyword evidence="6 7" id="KW-0472">Membrane</keyword>
<evidence type="ECO:0000256" key="3">
    <source>
        <dbReference type="ARBA" id="ARBA00022519"/>
    </source>
</evidence>
<evidence type="ECO:0000313" key="9">
    <source>
        <dbReference type="Proteomes" id="UP001176960"/>
    </source>
</evidence>
<evidence type="ECO:0000256" key="6">
    <source>
        <dbReference type="ARBA" id="ARBA00023136"/>
    </source>
</evidence>
<feature type="transmembrane region" description="Helical" evidence="7">
    <location>
        <begin position="914"/>
        <end position="931"/>
    </location>
</feature>
<keyword evidence="9" id="KW-1185">Reference proteome</keyword>
<dbReference type="SUPFAM" id="SSF82866">
    <property type="entry name" value="Multidrug efflux transporter AcrB transmembrane domain"/>
    <property type="match status" value="2"/>
</dbReference>
<sequence length="1096" mass="116848">MNLSRPFILRPVATTLLTVGLLIGGVLGYTQLPVADLPNVDMPVIMVQAQQPGGSPTEIASTIAEPLERYLGSIAGVTEMTSQSMVNQVRITLQFDLSRDVNGAARDVEAALQAARQDLPAGSLRSNPTYQKANPNGAPIMVLALTSQTRTPAAMYDFATNVLQQQMSQIDGVGGMEVGGGALPAVRVEINPLMLYQYGISFEDVRAALASANAHTPKGFVDAGDMRFMLDTNDQAETAQAYRDLIIAYRNGRPVRLADLSTVRDSVENLRTAGYFNGDRAVVAMVFPQAGANVVKTIDQIKNRFALIRSALPPDVDLHVAVDRGVTIRAALADTKLTLVISVVLVVLVVLVFLRSLSAIMIPAIVVPTSIVATFGGMRILGYQLDNMSLMALTISTGFVVDDAIVVLENVTRYLERGMAPLPAALRGAGEVSFTVISITVSLIAVFAPILMLGGMAGRLFHEFAITISLTLAISMLMSLSLTPMMCALLLKPSTGAEETTGIGARIERGIHRVTTAYTGTLDWALSHQFLMILTLPATLLIAAGLFVKMPKGFFPTEDTGIMMGHLEGDETSSFQQMSHRTAVVARVMSKDRDVQNVVGFVGGRQANTANLFTALTPKEERDDTVADTIVRITRHFAKMVGARFYLMEPGAIRGGARGGNAAYQYSLQGQDASELYDWTPRLVSAFQSLPELMDVSSDLSEGGAALDVHINRDTAARVQITPQLVSNILYDAYGQRAASVIYKSINQYRVIMEAEPRFWSDPSTLWQTWISTSGGTASGAAASNNIRVRATQTATGSTETALAEQSYQNQMANSLAGGRSASSGSAVSTSAETMVPLTFVAHVKPGTTALSVNHQGQSVTTTIAFNLRPGVSLGTAVTAINAAMVKAHLPSDIQGAFAGNAALFQKSVNDEPLMILAALAAVYIVLGILYESLVHPLTILSTLPSAGVGALLALQLFGEEFSLIAMIGVILLIGIVKKNAIMLVDFAIQAQREGATALEAIREASHLRFRPIIMTSLAAALGAVPLIISNGYGSELRRPLGIAILGGLVVSQALTLYTTPAVFLLLDRMGVTLRRAAHRFASLFHRSSHRDVTTG</sequence>
<keyword evidence="3" id="KW-0997">Cell inner membrane</keyword>
<dbReference type="InterPro" id="IPR027463">
    <property type="entry name" value="AcrB_DN_DC_subdom"/>
</dbReference>
<feature type="transmembrane region" description="Helical" evidence="7">
    <location>
        <begin position="464"/>
        <end position="491"/>
    </location>
</feature>
<dbReference type="SUPFAM" id="SSF82693">
    <property type="entry name" value="Multidrug efflux transporter AcrB pore domain, PN1, PN2, PC1 and PC2 subdomains"/>
    <property type="match status" value="3"/>
</dbReference>
<keyword evidence="5 7" id="KW-1133">Transmembrane helix</keyword>
<dbReference type="RefSeq" id="WP_289840639.1">
    <property type="nucleotide sequence ID" value="NZ_CATKSH010000006.1"/>
</dbReference>
<accession>A0AA35UR11</accession>
<evidence type="ECO:0000256" key="1">
    <source>
        <dbReference type="ARBA" id="ARBA00022448"/>
    </source>
</evidence>
<dbReference type="PANTHER" id="PTHR32063">
    <property type="match status" value="1"/>
</dbReference>
<dbReference type="GO" id="GO:0005886">
    <property type="term" value="C:plasma membrane"/>
    <property type="evidence" value="ECO:0007669"/>
    <property type="project" value="TreeGrafter"/>
</dbReference>
<dbReference type="PRINTS" id="PR00702">
    <property type="entry name" value="ACRIFLAVINRP"/>
</dbReference>
<feature type="transmembrane region" description="Helical" evidence="7">
    <location>
        <begin position="1041"/>
        <end position="1067"/>
    </location>
</feature>
<feature type="transmembrane region" description="Helical" evidence="7">
    <location>
        <begin position="361"/>
        <end position="382"/>
    </location>
</feature>
<protein>
    <submittedName>
        <fullName evidence="8">Efflux RND transporter permease subunit</fullName>
    </submittedName>
</protein>
<dbReference type="AlphaFoldDB" id="A0AA35UR11"/>
<dbReference type="GO" id="GO:0042910">
    <property type="term" value="F:xenobiotic transmembrane transporter activity"/>
    <property type="evidence" value="ECO:0007669"/>
    <property type="project" value="TreeGrafter"/>
</dbReference>